<name>C0C4W6_9FIRM</name>
<organism evidence="3 4">
    <name type="scientific">[Clostridium] hylemonae DSM 15053</name>
    <dbReference type="NCBI Taxonomy" id="553973"/>
    <lineage>
        <taxon>Bacteria</taxon>
        <taxon>Bacillati</taxon>
        <taxon>Bacillota</taxon>
        <taxon>Clostridia</taxon>
        <taxon>Lachnospirales</taxon>
        <taxon>Lachnospiraceae</taxon>
    </lineage>
</organism>
<dbReference type="SUPFAM" id="SSF52833">
    <property type="entry name" value="Thioredoxin-like"/>
    <property type="match status" value="1"/>
</dbReference>
<dbReference type="Gene3D" id="3.40.630.30">
    <property type="match status" value="1"/>
</dbReference>
<dbReference type="EMBL" id="ABYI02000036">
    <property type="protein sequence ID" value="EEG72734.1"/>
    <property type="molecule type" value="Genomic_DNA"/>
</dbReference>
<dbReference type="STRING" id="553973.CLOHYLEM_07132"/>
<feature type="domain" description="N-acetyltransferase" evidence="1">
    <location>
        <begin position="76"/>
        <end position="119"/>
    </location>
</feature>
<dbReference type="HOGENOM" id="CLU_075236_0_0_9"/>
<dbReference type="Pfam" id="PF14268">
    <property type="entry name" value="YoaP"/>
    <property type="match status" value="1"/>
</dbReference>
<keyword evidence="4" id="KW-1185">Reference proteome</keyword>
<proteinExistence type="predicted"/>
<feature type="domain" description="YoaP-like" evidence="2">
    <location>
        <begin position="218"/>
        <end position="256"/>
    </location>
</feature>
<gene>
    <name evidence="3" type="ORF">CLOHYLEM_07132</name>
</gene>
<reference evidence="3" key="2">
    <citation type="submission" date="2013-06" db="EMBL/GenBank/DDBJ databases">
        <title>Draft genome sequence of Clostridium hylemonae (DSM 15053).</title>
        <authorList>
            <person name="Sudarsanam P."/>
            <person name="Ley R."/>
            <person name="Guruge J."/>
            <person name="Turnbaugh P.J."/>
            <person name="Mahowald M."/>
            <person name="Liep D."/>
            <person name="Gordon J."/>
        </authorList>
    </citation>
    <scope>NUCLEOTIDE SEQUENCE</scope>
    <source>
        <strain evidence="3">DSM 15053</strain>
    </source>
</reference>
<evidence type="ECO:0000259" key="2">
    <source>
        <dbReference type="Pfam" id="PF14268"/>
    </source>
</evidence>
<evidence type="ECO:0008006" key="5">
    <source>
        <dbReference type="Google" id="ProtNLM"/>
    </source>
</evidence>
<dbReference type="GO" id="GO:0016747">
    <property type="term" value="F:acyltransferase activity, transferring groups other than amino-acyl groups"/>
    <property type="evidence" value="ECO:0007669"/>
    <property type="project" value="InterPro"/>
</dbReference>
<dbReference type="InterPro" id="IPR016181">
    <property type="entry name" value="Acyl_CoA_acyltransferase"/>
</dbReference>
<evidence type="ECO:0000313" key="3">
    <source>
        <dbReference type="EMBL" id="EEG72734.1"/>
    </source>
</evidence>
<dbReference type="InterPro" id="IPR025685">
    <property type="entry name" value="YoaP-like_dom"/>
</dbReference>
<dbReference type="InterPro" id="IPR000182">
    <property type="entry name" value="GNAT_dom"/>
</dbReference>
<dbReference type="SUPFAM" id="SSF55729">
    <property type="entry name" value="Acyl-CoA N-acyltransferases (Nat)"/>
    <property type="match status" value="1"/>
</dbReference>
<evidence type="ECO:0000313" key="4">
    <source>
        <dbReference type="Proteomes" id="UP000004893"/>
    </source>
</evidence>
<dbReference type="eggNOG" id="COG1246">
    <property type="taxonomic scope" value="Bacteria"/>
</dbReference>
<evidence type="ECO:0000259" key="1">
    <source>
        <dbReference type="Pfam" id="PF00583"/>
    </source>
</evidence>
<accession>C0C4W6</accession>
<dbReference type="CDD" id="cd04301">
    <property type="entry name" value="NAT_SF"/>
    <property type="match status" value="1"/>
</dbReference>
<dbReference type="AlphaFoldDB" id="C0C4W6"/>
<dbReference type="InterPro" id="IPR036249">
    <property type="entry name" value="Thioredoxin-like_sf"/>
</dbReference>
<sequence>MIKWDKKGDHKMDFIKVDDTNIEKEHICCCITNKKGENCVSSKKEWMQGCLKDGLVFLKADVRGKVFIEYMPAENAWYPIDAPGYMHINCFWISGQYKGKGYANQLLEQCIEDAKKKGKCGITIISSEKKRSFLPDPDYMKYKGFTAADTASPFFVLYYLPFTDSAPLPRFKECARSGKIDEQGMVLYYTNQCPHTAKYAPLLSSIAEQHGTSVSVRKLETAAQAQNAPSPFTTYSFYYNGQFVTNEIFSEKKFEKFLQAHGL</sequence>
<reference evidence="3" key="1">
    <citation type="submission" date="2009-02" db="EMBL/GenBank/DDBJ databases">
        <authorList>
            <person name="Fulton L."/>
            <person name="Clifton S."/>
            <person name="Fulton B."/>
            <person name="Xu J."/>
            <person name="Minx P."/>
            <person name="Pepin K.H."/>
            <person name="Johnson M."/>
            <person name="Bhonagiri V."/>
            <person name="Nash W.E."/>
            <person name="Mardis E.R."/>
            <person name="Wilson R.K."/>
        </authorList>
    </citation>
    <scope>NUCLEOTIDE SEQUENCE [LARGE SCALE GENOMIC DNA]</scope>
    <source>
        <strain evidence="3">DSM 15053</strain>
    </source>
</reference>
<protein>
    <recommendedName>
        <fullName evidence="5">Acetyltransferase, GNAT family</fullName>
    </recommendedName>
</protein>
<dbReference type="Pfam" id="PF00583">
    <property type="entry name" value="Acetyltransf_1"/>
    <property type="match status" value="1"/>
</dbReference>
<comment type="caution">
    <text evidence="3">The sequence shown here is derived from an EMBL/GenBank/DDBJ whole genome shotgun (WGS) entry which is preliminary data.</text>
</comment>
<dbReference type="Proteomes" id="UP000004893">
    <property type="component" value="Unassembled WGS sequence"/>
</dbReference>